<dbReference type="AlphaFoldDB" id="A0AAW6EHC4"/>
<evidence type="ECO:0000313" key="1">
    <source>
        <dbReference type="EMBL" id="MDB8750489.1"/>
    </source>
</evidence>
<dbReference type="RefSeq" id="WP_195221286.1">
    <property type="nucleotide sequence ID" value="NZ_JADMWL010000013.1"/>
</dbReference>
<organism evidence="1 2">
    <name type="scientific">Ruminococcus bicirculans</name>
    <name type="common">ex Wegman et al. 2014</name>
    <dbReference type="NCBI Taxonomy" id="1160721"/>
    <lineage>
        <taxon>Bacteria</taxon>
        <taxon>Bacillati</taxon>
        <taxon>Bacillota</taxon>
        <taxon>Clostridia</taxon>
        <taxon>Eubacteriales</taxon>
        <taxon>Oscillospiraceae</taxon>
        <taxon>Ruminococcus</taxon>
    </lineage>
</organism>
<accession>A0AAW6EHC4</accession>
<evidence type="ECO:0000313" key="2">
    <source>
        <dbReference type="Proteomes" id="UP001213042"/>
    </source>
</evidence>
<gene>
    <name evidence="1" type="ORF">PNW00_08530</name>
</gene>
<sequence>MPFIRKFHEDFIRELKAPLKSKRNQEEQDILSDDRCRISASDIDLQKELERKFDELFGTVNDDN</sequence>
<name>A0AAW6EHC4_9FIRM</name>
<protein>
    <submittedName>
        <fullName evidence="1">Uncharacterized protein</fullName>
    </submittedName>
</protein>
<comment type="caution">
    <text evidence="1">The sequence shown here is derived from an EMBL/GenBank/DDBJ whole genome shotgun (WGS) entry which is preliminary data.</text>
</comment>
<proteinExistence type="predicted"/>
<dbReference type="EMBL" id="JAQMLU010000013">
    <property type="protein sequence ID" value="MDB8750489.1"/>
    <property type="molecule type" value="Genomic_DNA"/>
</dbReference>
<reference evidence="1" key="1">
    <citation type="submission" date="2023-01" db="EMBL/GenBank/DDBJ databases">
        <title>Human gut microbiome strain richness.</title>
        <authorList>
            <person name="Chen-Liaw A."/>
        </authorList>
    </citation>
    <scope>NUCLEOTIDE SEQUENCE</scope>
    <source>
        <strain evidence="1">D43st1_D9_D43t1_170807</strain>
    </source>
</reference>
<dbReference type="Proteomes" id="UP001213042">
    <property type="component" value="Unassembled WGS sequence"/>
</dbReference>